<evidence type="ECO:0000259" key="1">
    <source>
        <dbReference type="Pfam" id="PF20557"/>
    </source>
</evidence>
<evidence type="ECO:0000313" key="2">
    <source>
        <dbReference type="EMBL" id="KRQ86050.1"/>
    </source>
</evidence>
<sequence length="157" mass="17494">MALTEGIDSFCTLEWAEEYFGGKLYCDEWQGADQGTKEKALKEATRRINRLSFKGSKAESGQVLQFPRILVNVGQRIGFFGVVEQPTIPDEVKTATCEEALALLKYGNSARTKAQEQNLVRVTFGDVSEEYKGYGKLFSKEALELLKPYIAGAVVIR</sequence>
<dbReference type="InterPro" id="IPR046787">
    <property type="entry name" value="DnaT_2"/>
</dbReference>
<dbReference type="Pfam" id="PF20557">
    <property type="entry name" value="DnaT_2"/>
    <property type="match status" value="1"/>
</dbReference>
<dbReference type="Proteomes" id="UP000052015">
    <property type="component" value="Unassembled WGS sequence"/>
</dbReference>
<dbReference type="RefSeq" id="WP_057979471.1">
    <property type="nucleotide sequence ID" value="NZ_LKHP01000017.1"/>
</dbReference>
<dbReference type="STRING" id="908809.ABG79_02182"/>
<evidence type="ECO:0000313" key="3">
    <source>
        <dbReference type="Proteomes" id="UP000052015"/>
    </source>
</evidence>
<dbReference type="EMBL" id="LKHP01000017">
    <property type="protein sequence ID" value="KRQ86050.1"/>
    <property type="molecule type" value="Genomic_DNA"/>
</dbReference>
<proteinExistence type="predicted"/>
<comment type="caution">
    <text evidence="2">The sequence shown here is derived from an EMBL/GenBank/DDBJ whole genome shotgun (WGS) entry which is preliminary data.</text>
</comment>
<protein>
    <recommendedName>
        <fullName evidence="1">Putative DnaT-like domain-containing protein</fullName>
    </recommendedName>
</protein>
<organism evidence="2 3">
    <name type="scientific">Caloramator mitchellensis</name>
    <dbReference type="NCBI Taxonomy" id="908809"/>
    <lineage>
        <taxon>Bacteria</taxon>
        <taxon>Bacillati</taxon>
        <taxon>Bacillota</taxon>
        <taxon>Clostridia</taxon>
        <taxon>Eubacteriales</taxon>
        <taxon>Clostridiaceae</taxon>
        <taxon>Caloramator</taxon>
    </lineage>
</organism>
<feature type="domain" description="Putative DnaT-like" evidence="1">
    <location>
        <begin position="5"/>
        <end position="150"/>
    </location>
</feature>
<accession>A0A0R3JZR0</accession>
<name>A0A0R3JZR0_CALMK</name>
<dbReference type="OrthoDB" id="1727286at2"/>
<dbReference type="AlphaFoldDB" id="A0A0R3JZR0"/>
<keyword evidence="3" id="KW-1185">Reference proteome</keyword>
<reference evidence="2 3" key="1">
    <citation type="submission" date="2015-09" db="EMBL/GenBank/DDBJ databases">
        <title>Draft genome sequence of a Caloramator mitchellensis, a moderate thermophile from the Great Artesian Basin of Australia.</title>
        <authorList>
            <person name="Patel B.K."/>
        </authorList>
    </citation>
    <scope>NUCLEOTIDE SEQUENCE [LARGE SCALE GENOMIC DNA]</scope>
    <source>
        <strain evidence="2 3">VF08</strain>
    </source>
</reference>
<gene>
    <name evidence="2" type="ORF">ABG79_02182</name>
</gene>